<feature type="region of interest" description="Disordered" evidence="1">
    <location>
        <begin position="9"/>
        <end position="31"/>
    </location>
</feature>
<dbReference type="EMBL" id="BAAATJ010000025">
    <property type="protein sequence ID" value="GAA2410990.1"/>
    <property type="molecule type" value="Genomic_DNA"/>
</dbReference>
<reference evidence="2 3" key="1">
    <citation type="journal article" date="2019" name="Int. J. Syst. Evol. Microbiol.">
        <title>The Global Catalogue of Microorganisms (GCM) 10K type strain sequencing project: providing services to taxonomists for standard genome sequencing and annotation.</title>
        <authorList>
            <consortium name="The Broad Institute Genomics Platform"/>
            <consortium name="The Broad Institute Genome Sequencing Center for Infectious Disease"/>
            <person name="Wu L."/>
            <person name="Ma J."/>
        </authorList>
    </citation>
    <scope>NUCLEOTIDE SEQUENCE [LARGE SCALE GENOMIC DNA]</scope>
    <source>
        <strain evidence="2 3">JCM 6921</strain>
    </source>
</reference>
<dbReference type="Proteomes" id="UP001500058">
    <property type="component" value="Unassembled WGS sequence"/>
</dbReference>
<keyword evidence="3" id="KW-1185">Reference proteome</keyword>
<evidence type="ECO:0000313" key="3">
    <source>
        <dbReference type="Proteomes" id="UP001500058"/>
    </source>
</evidence>
<organism evidence="2 3">
    <name type="scientific">Streptomyces glaucosporus</name>
    <dbReference type="NCBI Taxonomy" id="284044"/>
    <lineage>
        <taxon>Bacteria</taxon>
        <taxon>Bacillati</taxon>
        <taxon>Actinomycetota</taxon>
        <taxon>Actinomycetes</taxon>
        <taxon>Kitasatosporales</taxon>
        <taxon>Streptomycetaceae</taxon>
        <taxon>Streptomyces</taxon>
    </lineage>
</organism>
<proteinExistence type="predicted"/>
<feature type="compositionally biased region" description="Polar residues" evidence="1">
    <location>
        <begin position="22"/>
        <end position="31"/>
    </location>
</feature>
<accession>A0ABN3IQJ0</accession>
<evidence type="ECO:0000256" key="1">
    <source>
        <dbReference type="SAM" id="MobiDB-lite"/>
    </source>
</evidence>
<name>A0ABN3IQJ0_9ACTN</name>
<feature type="compositionally biased region" description="Basic and acidic residues" evidence="1">
    <location>
        <begin position="9"/>
        <end position="21"/>
    </location>
</feature>
<protein>
    <submittedName>
        <fullName evidence="2">Uncharacterized protein</fullName>
    </submittedName>
</protein>
<dbReference type="RefSeq" id="WP_344632905.1">
    <property type="nucleotide sequence ID" value="NZ_BAAATJ010000025.1"/>
</dbReference>
<evidence type="ECO:0000313" key="2">
    <source>
        <dbReference type="EMBL" id="GAA2410990.1"/>
    </source>
</evidence>
<gene>
    <name evidence="2" type="ORF">GCM10010420_44790</name>
</gene>
<comment type="caution">
    <text evidence="2">The sequence shown here is derived from an EMBL/GenBank/DDBJ whole genome shotgun (WGS) entry which is preliminary data.</text>
</comment>
<sequence>MRLLNDLKLTRSKEAGERKEGTTCSGAASATSPVEWKLSVPGHPPLTIHDNHWESGERDLTLYQPTVVPEMPAPLSNLHNRLRSGIAAPPGRPELRIMLYPTYVDDRGRPRVCTSLTTADLADRVGLCPLRELTARKGVTLEPAFDRPDLSDVGLDDPQDDMPLQHALFFPAEDGRTPVAAFVHFRIVPVLRHVGWLPRAWTDASGESGRGRTAV</sequence>